<dbReference type="KEGG" id="mees:MmiEs2_04660"/>
<gene>
    <name evidence="1" type="ORF">MmiEs2_04660</name>
</gene>
<accession>A0AA96ZYN3</accession>
<dbReference type="AlphaFoldDB" id="A0AA96ZYN3"/>
<evidence type="ECO:0000313" key="2">
    <source>
        <dbReference type="Proteomes" id="UP001302662"/>
    </source>
</evidence>
<keyword evidence="2" id="KW-1185">Reference proteome</keyword>
<organism evidence="1 2">
    <name type="scientific">Methanimicrococcus stummii</name>
    <dbReference type="NCBI Taxonomy" id="3028294"/>
    <lineage>
        <taxon>Archaea</taxon>
        <taxon>Methanobacteriati</taxon>
        <taxon>Methanobacteriota</taxon>
        <taxon>Stenosarchaea group</taxon>
        <taxon>Methanomicrobia</taxon>
        <taxon>Methanosarcinales</taxon>
        <taxon>Methanosarcinaceae</taxon>
        <taxon>Methanimicrococcus</taxon>
    </lineage>
</organism>
<dbReference type="Gene3D" id="3.40.50.10480">
    <property type="entry name" value="Probable brix-domain ribosomal biogenesis protein"/>
    <property type="match status" value="1"/>
</dbReference>
<reference evidence="1 2" key="1">
    <citation type="submission" date="2023-07" db="EMBL/GenBank/DDBJ databases">
        <title>Closed genome sequence of Methanimicrococcus sp. Es2.</title>
        <authorList>
            <person name="Protasov E."/>
            <person name="Platt K."/>
            <person name="Reeh H."/>
            <person name="Poehlein A."/>
            <person name="Daniel R."/>
            <person name="Brune A."/>
        </authorList>
    </citation>
    <scope>NUCLEOTIDE SEQUENCE [LARGE SCALE GENOMIC DNA]</scope>
    <source>
        <strain evidence="1 2">Es2</strain>
    </source>
</reference>
<sequence>MMLLTSSRKPSFKTKILCKKLALFCDAAYMTRGKMSMSEVLERGSGAVLCVVGEYHGNPGSLSFYDPTGRLFISLRFSETSFESVPQAELRYGERIFYGPESSALFNLLNTFMIEDKGLIMPPDSLNELFKHNKKEPQSEGGVRAVPWVLEGDPKPKPNAAYVRRLYVQDDRLDFYSNDRLFLRLYIKGIKSELSVH</sequence>
<name>A0AA96ZYN3_9EURY</name>
<dbReference type="EMBL" id="CP131062">
    <property type="protein sequence ID" value="WNY28282.1"/>
    <property type="molecule type" value="Genomic_DNA"/>
</dbReference>
<dbReference type="Proteomes" id="UP001302662">
    <property type="component" value="Chromosome"/>
</dbReference>
<protein>
    <submittedName>
        <fullName evidence="1">Uncharacterized protein</fullName>
    </submittedName>
</protein>
<dbReference type="SUPFAM" id="SSF52954">
    <property type="entry name" value="Class II aaRS ABD-related"/>
    <property type="match status" value="1"/>
</dbReference>
<proteinExistence type="predicted"/>
<evidence type="ECO:0000313" key="1">
    <source>
        <dbReference type="EMBL" id="WNY28282.1"/>
    </source>
</evidence>